<evidence type="ECO:0000313" key="3">
    <source>
        <dbReference type="EMBL" id="MDP0589765.1"/>
    </source>
</evidence>
<feature type="transmembrane region" description="Helical" evidence="1">
    <location>
        <begin position="12"/>
        <end position="30"/>
    </location>
</feature>
<evidence type="ECO:0000313" key="4">
    <source>
        <dbReference type="Proteomes" id="UP001178148"/>
    </source>
</evidence>
<dbReference type="Pfam" id="PF07670">
    <property type="entry name" value="Gate"/>
    <property type="match status" value="1"/>
</dbReference>
<feature type="transmembrane region" description="Helical" evidence="1">
    <location>
        <begin position="57"/>
        <end position="75"/>
    </location>
</feature>
<evidence type="ECO:0000256" key="1">
    <source>
        <dbReference type="SAM" id="Phobius"/>
    </source>
</evidence>
<feature type="transmembrane region" description="Helical" evidence="1">
    <location>
        <begin position="400"/>
        <end position="420"/>
    </location>
</feature>
<keyword evidence="1" id="KW-0472">Membrane</keyword>
<feature type="transmembrane region" description="Helical" evidence="1">
    <location>
        <begin position="325"/>
        <end position="348"/>
    </location>
</feature>
<keyword evidence="1" id="KW-1133">Transmembrane helix</keyword>
<feature type="transmembrane region" description="Helical" evidence="1">
    <location>
        <begin position="214"/>
        <end position="234"/>
    </location>
</feature>
<proteinExistence type="predicted"/>
<keyword evidence="4" id="KW-1185">Reference proteome</keyword>
<reference evidence="3 4" key="1">
    <citation type="journal article" date="2023" name="bioRxiv">
        <title>An intranuclear bacterial parasite of deep-sea mussels expresses apoptosis inhibitors acquired from its host.</title>
        <authorList>
            <person name="Gonzalez Porras M.A."/>
            <person name="Assie A."/>
            <person name="Tietjen M."/>
            <person name="Violette M."/>
            <person name="Kleiner M."/>
            <person name="Gruber-Vodicka H."/>
            <person name="Dubilier N."/>
            <person name="Leisch N."/>
        </authorList>
    </citation>
    <scope>NUCLEOTIDE SEQUENCE [LARGE SCALE GENOMIC DNA]</scope>
    <source>
        <strain evidence="3">IAP13</strain>
    </source>
</reference>
<dbReference type="EMBL" id="JASXSV010000020">
    <property type="protein sequence ID" value="MDP0589765.1"/>
    <property type="molecule type" value="Genomic_DNA"/>
</dbReference>
<accession>A0AA90NN06</accession>
<gene>
    <name evidence="3" type="ORF">QS748_11480</name>
</gene>
<name>A0AA90NN06_9GAMM</name>
<sequence>MVNIIIKKSYRSAVFLSFLMPSLAGLFLFVTPVSYEGSLSIPVAILSSTLQSVLKEYLPATITTIVVMVAIITVISKFAKLAFVNNSNFLSGIFDVSPLWCLTRVAGAVFIVESYFQIGSLAVWSEETGGMMLNDLLPVLFCIFIVAGLLLPLVMNFGLLELAGTLCTRVMRPVFNLPGRSAIDCIASWLGDGSVGILMTSKQYESGLYTQREAAVIGSTFSTVSITFSFVVIAQVGLQHLFALLFLTIFLAGIVAAIIVPRLPPLSWKKDIFINGQPRSPEADIIPEGWNSFSWGMQRALEKAEGVKSPVSVVKDGIKNAADMVFGVIPVVMGIGTIALIVAKYTPIFTYLGMPFVPLLELLRIPEATQASTAMVVGFTDMFVPSILASSIQSEMTRFVIAAVSLTQLIYLSEIGALLLSSKIPIVIWELFVIFILRTLVTLPIIAGIAHLFF</sequence>
<dbReference type="Proteomes" id="UP001178148">
    <property type="component" value="Unassembled WGS sequence"/>
</dbReference>
<comment type="caution">
    <text evidence="3">The sequence shown here is derived from an EMBL/GenBank/DDBJ whole genome shotgun (WGS) entry which is preliminary data.</text>
</comment>
<feature type="transmembrane region" description="Helical" evidence="1">
    <location>
        <begin position="426"/>
        <end position="453"/>
    </location>
</feature>
<feature type="transmembrane region" description="Helical" evidence="1">
    <location>
        <begin position="240"/>
        <end position="260"/>
    </location>
</feature>
<dbReference type="InterPro" id="IPR011642">
    <property type="entry name" value="Gate_dom"/>
</dbReference>
<feature type="domain" description="Nucleoside transporter/FeoB GTPase Gate" evidence="2">
    <location>
        <begin position="139"/>
        <end position="237"/>
    </location>
</feature>
<feature type="transmembrane region" description="Helical" evidence="1">
    <location>
        <begin position="136"/>
        <end position="162"/>
    </location>
</feature>
<organism evidence="3 4">
    <name type="scientific">Candidatus Endonucleibacter bathymodioli</name>
    <dbReference type="NCBI Taxonomy" id="539814"/>
    <lineage>
        <taxon>Bacteria</taxon>
        <taxon>Pseudomonadati</taxon>
        <taxon>Pseudomonadota</taxon>
        <taxon>Gammaproteobacteria</taxon>
        <taxon>Oceanospirillales</taxon>
        <taxon>Endozoicomonadaceae</taxon>
        <taxon>Candidatus Endonucleibacter</taxon>
    </lineage>
</organism>
<keyword evidence="1" id="KW-0812">Transmembrane</keyword>
<dbReference type="AlphaFoldDB" id="A0AA90NN06"/>
<protein>
    <submittedName>
        <fullName evidence="3">YjiH family protein</fullName>
    </submittedName>
</protein>
<feature type="transmembrane region" description="Helical" evidence="1">
    <location>
        <begin position="96"/>
        <end position="116"/>
    </location>
</feature>
<evidence type="ECO:0000259" key="2">
    <source>
        <dbReference type="Pfam" id="PF07670"/>
    </source>
</evidence>
<feature type="transmembrane region" description="Helical" evidence="1">
    <location>
        <begin position="368"/>
        <end position="388"/>
    </location>
</feature>